<dbReference type="PANTHER" id="PTHR37326">
    <property type="entry name" value="BLL3975 PROTEIN"/>
    <property type="match status" value="1"/>
</dbReference>
<dbReference type="EMBL" id="CP087994">
    <property type="protein sequence ID" value="UYO62896.1"/>
    <property type="molecule type" value="Genomic_DNA"/>
</dbReference>
<feature type="domain" description="Succinylglutamate desuccinylase/Aspartoacylase catalytic" evidence="5">
    <location>
        <begin position="39"/>
        <end position="226"/>
    </location>
</feature>
<dbReference type="InterPro" id="IPR053138">
    <property type="entry name" value="N-alpha-Ac-DABA_deacetylase"/>
</dbReference>
<evidence type="ECO:0000259" key="5">
    <source>
        <dbReference type="Pfam" id="PF24827"/>
    </source>
</evidence>
<keyword evidence="4" id="KW-0862">Zinc</keyword>
<keyword evidence="3" id="KW-0378">Hydrolase</keyword>
<comment type="cofactor">
    <cofactor evidence="1">
        <name>Zn(2+)</name>
        <dbReference type="ChEBI" id="CHEBI:29105"/>
    </cofactor>
</comment>
<dbReference type="RefSeq" id="WP_228881816.1">
    <property type="nucleotide sequence ID" value="NZ_CABIIK010000038.1"/>
</dbReference>
<dbReference type="InterPro" id="IPR043795">
    <property type="entry name" value="N-alpha-Ac-DABA-like"/>
</dbReference>
<dbReference type="InterPro" id="IPR055438">
    <property type="entry name" value="AstE_AspA_cat"/>
</dbReference>
<name>A0ABY6HH39_9FIRM</name>
<gene>
    <name evidence="6" type="ORF">LNN31_00125</name>
</gene>
<dbReference type="PANTHER" id="PTHR37326:SF1">
    <property type="entry name" value="BLL3975 PROTEIN"/>
    <property type="match status" value="1"/>
</dbReference>
<organism evidence="6 7">
    <name type="scientific">Acetobacterium wieringae</name>
    <dbReference type="NCBI Taxonomy" id="52694"/>
    <lineage>
        <taxon>Bacteria</taxon>
        <taxon>Bacillati</taxon>
        <taxon>Bacillota</taxon>
        <taxon>Clostridia</taxon>
        <taxon>Eubacteriales</taxon>
        <taxon>Eubacteriaceae</taxon>
        <taxon>Acetobacterium</taxon>
    </lineage>
</organism>
<evidence type="ECO:0000256" key="2">
    <source>
        <dbReference type="ARBA" id="ARBA00022723"/>
    </source>
</evidence>
<evidence type="ECO:0000256" key="4">
    <source>
        <dbReference type="ARBA" id="ARBA00022833"/>
    </source>
</evidence>
<dbReference type="CDD" id="cd06254">
    <property type="entry name" value="M14_ASTE_ASPA-like"/>
    <property type="match status" value="1"/>
</dbReference>
<proteinExistence type="predicted"/>
<dbReference type="SUPFAM" id="SSF53187">
    <property type="entry name" value="Zn-dependent exopeptidases"/>
    <property type="match status" value="1"/>
</dbReference>
<evidence type="ECO:0000313" key="7">
    <source>
        <dbReference type="Proteomes" id="UP001163550"/>
    </source>
</evidence>
<keyword evidence="7" id="KW-1185">Reference proteome</keyword>
<sequence>MEIVIDNLVAKKGTKVSGYVAVPKTELKMPVTIINGQSAGKTVLITGGVHNAEYTGIETAIRLAQEMTPETVAGCLIIIHPVNISGFENRTMSVVAEDGKNLNRIFPGDRDGTTGDKLAAFLTEVFFKKADRFIDLHAGDGYESLTPYVYYVGAAKEEVVSEAEAMAAAVLVPYRVKSYLATSGAYNYAGSMGIPGILIERGGEARWSEDEIKKYQEDVKNVLRYLKVLDEPMQSPACKQLEVVDAVYEEAEITGCWYPNKKAGEPFLKGENLGMIKDYFGKVLQTCIAKYDGIVLYQVSSLTILKKSPMIAYGKIKNDGHHTNEKYKK</sequence>
<protein>
    <submittedName>
        <fullName evidence="6">M14 family metallopeptidase</fullName>
    </submittedName>
</protein>
<evidence type="ECO:0000256" key="3">
    <source>
        <dbReference type="ARBA" id="ARBA00022801"/>
    </source>
</evidence>
<reference evidence="6" key="1">
    <citation type="submission" date="2021-11" db="EMBL/GenBank/DDBJ databases">
        <title>Isoprene-degrading acetogen.</title>
        <authorList>
            <person name="Yang Y."/>
            <person name="Jin H."/>
            <person name="Yan J."/>
        </authorList>
    </citation>
    <scope>NUCLEOTIDE SEQUENCE</scope>
    <source>
        <strain evidence="6">Berkeley</strain>
    </source>
</reference>
<evidence type="ECO:0000256" key="1">
    <source>
        <dbReference type="ARBA" id="ARBA00001947"/>
    </source>
</evidence>
<dbReference type="PIRSF" id="PIRSF039012">
    <property type="entry name" value="ASP"/>
    <property type="match status" value="1"/>
</dbReference>
<keyword evidence="2" id="KW-0479">Metal-binding</keyword>
<dbReference type="Gene3D" id="3.40.630.10">
    <property type="entry name" value="Zn peptidases"/>
    <property type="match status" value="1"/>
</dbReference>
<evidence type="ECO:0000313" key="6">
    <source>
        <dbReference type="EMBL" id="UYO62896.1"/>
    </source>
</evidence>
<dbReference type="Pfam" id="PF24827">
    <property type="entry name" value="AstE_AspA_cat"/>
    <property type="match status" value="1"/>
</dbReference>
<dbReference type="Proteomes" id="UP001163550">
    <property type="component" value="Chromosome"/>
</dbReference>
<accession>A0ABY6HH39</accession>